<evidence type="ECO:0000256" key="2">
    <source>
        <dbReference type="SAM" id="SignalP"/>
    </source>
</evidence>
<dbReference type="KEGG" id="mcd:MCRO_0280"/>
<evidence type="ECO:0000256" key="1">
    <source>
        <dbReference type="SAM" id="Phobius"/>
    </source>
</evidence>
<evidence type="ECO:0000313" key="4">
    <source>
        <dbReference type="Proteomes" id="UP000001845"/>
    </source>
</evidence>
<name>D5E589_MYCCM</name>
<feature type="chain" id="PRO_5003071371" evidence="2">
    <location>
        <begin position="24"/>
        <end position="1756"/>
    </location>
</feature>
<keyword evidence="4" id="KW-1185">Reference proteome</keyword>
<keyword evidence="1" id="KW-1133">Transmembrane helix</keyword>
<protein>
    <submittedName>
        <fullName evidence="3">Uncharacterized protein</fullName>
    </submittedName>
</protein>
<dbReference type="Proteomes" id="UP000001845">
    <property type="component" value="Chromosome"/>
</dbReference>
<feature type="signal peptide" evidence="2">
    <location>
        <begin position="1"/>
        <end position="23"/>
    </location>
</feature>
<dbReference type="OrthoDB" id="308918at2"/>
<reference evidence="4" key="1">
    <citation type="submission" date="2010-03" db="EMBL/GenBank/DDBJ databases">
        <title>The complete genome of Mycoplasma crocodyli MP145.</title>
        <authorList>
            <person name="Glass J.I."/>
            <person name="Durkin A.S."/>
            <person name="Hostetler J."/>
            <person name="Jackson J."/>
            <person name="Johnson J."/>
            <person name="May M.A."/>
            <person name="Paralanov V."/>
            <person name="Radune D."/>
            <person name="Szczypinski B."/>
            <person name="Brown D.R."/>
        </authorList>
    </citation>
    <scope>NUCLEOTIDE SEQUENCE [LARGE SCALE GENOMIC DNA]</scope>
    <source>
        <strain evidence="4">ATCC 51981 / MP145</strain>
    </source>
</reference>
<dbReference type="EMBL" id="CP001991">
    <property type="protein sequence ID" value="ADE19572.1"/>
    <property type="molecule type" value="Genomic_DNA"/>
</dbReference>
<keyword evidence="1" id="KW-0812">Transmembrane</keyword>
<accession>D5E589</accession>
<organism evidence="3 4">
    <name type="scientific">Mycoplasma crocodyli (strain ATCC 51981 / MP145)</name>
    <dbReference type="NCBI Taxonomy" id="512564"/>
    <lineage>
        <taxon>Bacteria</taxon>
        <taxon>Bacillati</taxon>
        <taxon>Mycoplasmatota</taxon>
        <taxon>Mollicutes</taxon>
        <taxon>Mycoplasmataceae</taxon>
        <taxon>Mycoplasma</taxon>
    </lineage>
</organism>
<reference key="2">
    <citation type="submission" date="2010-03" db="EMBL/GenBank/DDBJ databases">
        <authorList>
            <person name="Ma Z."/>
            <person name="Wang X."/>
            <person name="Liu H."/>
        </authorList>
    </citation>
    <scope>NUCLEOTIDE SEQUENCE</scope>
    <source>
        <strain>MP145</strain>
    </source>
</reference>
<reference evidence="3 4" key="3">
    <citation type="journal article" date="2011" name="J. Bacteriol.">
        <title>Genome sequences of Mycoplasma alligatoris A21JP2T and Mycoplasma crocodyli MP145T.</title>
        <authorList>
            <person name="Brown D.R."/>
            <person name="Farmerie W.G."/>
            <person name="May M."/>
            <person name="Benders G.A."/>
            <person name="Durkin A.S."/>
            <person name="Hlavinka K."/>
            <person name="Hostetler J."/>
            <person name="Jackson J."/>
            <person name="Johnson J."/>
            <person name="Miller R.H."/>
            <person name="Paralanov V."/>
            <person name="Radune D."/>
            <person name="Szczypinski B."/>
            <person name="Glass J.I."/>
        </authorList>
    </citation>
    <scope>NUCLEOTIDE SEQUENCE [LARGE SCALE GENOMIC DNA]</scope>
    <source>
        <strain evidence="4">ATCC 51981 / MP145</strain>
    </source>
</reference>
<feature type="transmembrane region" description="Helical" evidence="1">
    <location>
        <begin position="1721"/>
        <end position="1745"/>
    </location>
</feature>
<dbReference type="HOGENOM" id="CLU_239220_0_0_14"/>
<gene>
    <name evidence="3" type="ordered locus">MCRO_0280</name>
</gene>
<evidence type="ECO:0000313" key="3">
    <source>
        <dbReference type="EMBL" id="ADE19572.1"/>
    </source>
</evidence>
<keyword evidence="1" id="KW-0472">Membrane</keyword>
<proteinExistence type="predicted"/>
<dbReference type="RefSeq" id="WP_013054349.1">
    <property type="nucleotide sequence ID" value="NC_014014.1"/>
</dbReference>
<sequence>MKLKKGMLLASSTFLLSSAFVFATSVSVHEEARYKTHITELSEYPYQQRYLIKNLITTSSQFDANVNYINTPLIFKTKKVNYPHSDTSNQFKNFVSCFDSSVPNGEKTQNLSINELNSFEVNCDKNKKVKWFDFVYRSLDSSTFTLEALEFDFYIYDKSNTSTPILISDFVTKIELTNDTGISWEIPRANYKIIESSEESNKYKIIFNNKNITNNYNKLKTIKIALDISSNKNFEQLTLMINKAYISDYSFAKLMIIESQKLLNNLSSYLSNRIYPPWIKNQVTTLISSITDPYINLSLEKYQHAIDDKKSLIYGVDANELNLAVNELRNTQKFKDMFKTYKELLLIKVKELEDKINNPLNNVSSLYKASIEQFISNLKIEINSKNDSQIIGTYYDNTNAKIDTYLANYQSYFMDGLALIQNYKTNHALKLDDDKKTEFISYLDDKTNEINNFNEQQKIEFSLAKFNDDFKNELALKFDSYKLDQIVIDEINKIKTDENFYTKESFDQKVLELNQIANSFSVEHIYNTLQKEVKLNEIAWIKESLISNFTFCKEEREKVINFDIVNSHYFIQKFNSGKASFIAYSSFLDNQANITRQRTEEYINYISEWKNNNLITNKNEMLKSIETLVNEEKYKDYMLESKRLELESTINEFKNSLILKDENLIKANEYNSFVSNDLSNWNNIISQFTNKKWLLETIETEFNLDYSFYHEKTVGIYKKYLETLKNNILNQTDWTTAQKVSKNQDLETNKTKLETNKTWLNNYIEQIQNESYLEYEEESSQNFLSWLTNFKEALPANINKLTRDNKCNEINNSKSEIITNFKWLNDYITELLDKNYDIYLSEKVELFKEYLNNLKANLLSTPKILRVEKELKKFNINEQKEKLITNKNYLIELINSDILANYEKYTLESEEKLKANLNNIKRELIKDINTSVKNNYISRISLYKGKMVSNVNDLLEYINLHKNIQPIYLNPEYDIFVNLLDDTKRKVNISPFVLRTTADEYKRTIITSKSTLKTFHQDIKDKMYSDKNHVDKNRDIYLPQPLAEYISSLEDLTSLFNINYTPDIFFVSQYNQKVSELNDLKKILVSYKQDILSHIQKENLIDEEFYPIDSITTYRLELRILSDEITPKKETLINEEKYNKYKENISAKKHSLKTYNNLLDEKLTNVSHINGLIYDIDSVNKFVEEIKKLRTEIKVGFIKKTLYDQKVVEISKIPELLVTNKASYDKLINEALSISSRLYVPTSFNAYLIALRNLQAKYNSKTDITTNEFKVIKEELNENVYSKLISYKSLLIKDLNLYSLDPNKNNYTIESSKELLEEVSKINALISKEDYEVSLTNYEEFKNKLLLFKNKLVTNKFELLEIIKKLDEFIDKGKNLYKPESVEKFSSAIKEIKSKVVLYDEKILYTSIAINFKEQIDKASALLFNFKEQLLKDLNTNLSNDYNYATPGSVSIVNKDLNDIKDNIITRSVIEIDDYIELDKNIKKSLKKLITYKSLLINKVSLIKNKLLNDIADFEIKPLWDIDLQLYSQKSIDTLVNKINTLLKDYEKEALIIIDSTYKNESVKLDQLIKELYSNKDDLNQTIDKAKDIDLNQYSPESYSEFILKINTISDLINADSKITHNKHRSYIEQINNINDLLISYKKKTLTDIETLIFEVANDRTKYKNKAYEKFDKNINDLKSKVSNNNNVLKNDYYQYNDRIKTIKSYLNNYYFNKNLTSHEFAMWALVVGGSMGLFMFLILLIFIFKSLLFKTKDKW</sequence>
<keyword evidence="2" id="KW-0732">Signal</keyword>